<evidence type="ECO:0000256" key="3">
    <source>
        <dbReference type="ARBA" id="ARBA00022777"/>
    </source>
</evidence>
<comment type="caution">
    <text evidence="8">The sequence shown here is derived from an EMBL/GenBank/DDBJ whole genome shotgun (WGS) entry which is preliminary data.</text>
</comment>
<comment type="function">
    <text evidence="6">Pyridoxal kinase involved in the salvage pathway of pyridoxal 5'-phosphate (PLP). Catalyzes the phosphorylation of pyridoxal to PLP.</text>
</comment>
<dbReference type="InterPro" id="IPR023685">
    <property type="entry name" value="Pyridoxal_kinase_PdxY"/>
</dbReference>
<keyword evidence="9" id="KW-1185">Reference proteome</keyword>
<comment type="subunit">
    <text evidence="6">Homodimer.</text>
</comment>
<accession>A0ABP7GNT8</accession>
<organism evidence="8 9">
    <name type="scientific">Microbacterium kribbense</name>
    <dbReference type="NCBI Taxonomy" id="433645"/>
    <lineage>
        <taxon>Bacteria</taxon>
        <taxon>Bacillati</taxon>
        <taxon>Actinomycetota</taxon>
        <taxon>Actinomycetes</taxon>
        <taxon>Micrococcales</taxon>
        <taxon>Microbacteriaceae</taxon>
        <taxon>Microbacterium</taxon>
    </lineage>
</organism>
<protein>
    <recommendedName>
        <fullName evidence="6">Pyridoxal kinase PdxY</fullName>
        <shortName evidence="6">PL kinase</shortName>
        <ecNumber evidence="6">2.7.1.35</ecNumber>
    </recommendedName>
</protein>
<dbReference type="Proteomes" id="UP001500540">
    <property type="component" value="Unassembled WGS sequence"/>
</dbReference>
<evidence type="ECO:0000256" key="5">
    <source>
        <dbReference type="ARBA" id="ARBA00022842"/>
    </source>
</evidence>
<dbReference type="HAMAP" id="MF_01639">
    <property type="entry name" value="PdxY"/>
    <property type="match status" value="1"/>
</dbReference>
<dbReference type="SUPFAM" id="SSF53613">
    <property type="entry name" value="Ribokinase-like"/>
    <property type="match status" value="1"/>
</dbReference>
<name>A0ABP7GNT8_9MICO</name>
<evidence type="ECO:0000313" key="9">
    <source>
        <dbReference type="Proteomes" id="UP001500540"/>
    </source>
</evidence>
<dbReference type="EC" id="2.7.1.35" evidence="6"/>
<evidence type="ECO:0000313" key="8">
    <source>
        <dbReference type="EMBL" id="GAA3771996.1"/>
    </source>
</evidence>
<dbReference type="Gene3D" id="3.40.1190.20">
    <property type="match status" value="1"/>
</dbReference>
<keyword evidence="4 6" id="KW-0067">ATP-binding</keyword>
<feature type="binding site" evidence="6">
    <location>
        <position position="147"/>
    </location>
    <ligand>
        <name>ATP</name>
        <dbReference type="ChEBI" id="CHEBI:30616"/>
    </ligand>
</feature>
<keyword evidence="3 6" id="KW-0418">Kinase</keyword>
<comment type="catalytic activity">
    <reaction evidence="6">
        <text>pyridoxal + ATP = pyridoxal 5'-phosphate + ADP + H(+)</text>
        <dbReference type="Rhea" id="RHEA:10224"/>
        <dbReference type="ChEBI" id="CHEBI:15378"/>
        <dbReference type="ChEBI" id="CHEBI:17310"/>
        <dbReference type="ChEBI" id="CHEBI:30616"/>
        <dbReference type="ChEBI" id="CHEBI:456216"/>
        <dbReference type="ChEBI" id="CHEBI:597326"/>
        <dbReference type="EC" id="2.7.1.35"/>
    </reaction>
</comment>
<comment type="cofactor">
    <cofactor evidence="6">
        <name>Mg(2+)</name>
        <dbReference type="ChEBI" id="CHEBI:18420"/>
    </cofactor>
</comment>
<dbReference type="NCBIfam" id="NF004398">
    <property type="entry name" value="PRK05756.1"/>
    <property type="match status" value="1"/>
</dbReference>
<evidence type="ECO:0000256" key="2">
    <source>
        <dbReference type="ARBA" id="ARBA00022741"/>
    </source>
</evidence>
<evidence type="ECO:0000256" key="1">
    <source>
        <dbReference type="ARBA" id="ARBA00022679"/>
    </source>
</evidence>
<reference evidence="9" key="1">
    <citation type="journal article" date="2019" name="Int. J. Syst. Evol. Microbiol.">
        <title>The Global Catalogue of Microorganisms (GCM) 10K type strain sequencing project: providing services to taxonomists for standard genome sequencing and annotation.</title>
        <authorList>
            <consortium name="The Broad Institute Genomics Platform"/>
            <consortium name="The Broad Institute Genome Sequencing Center for Infectious Disease"/>
            <person name="Wu L."/>
            <person name="Ma J."/>
        </authorList>
    </citation>
    <scope>NUCLEOTIDE SEQUENCE [LARGE SCALE GENOMIC DNA]</scope>
    <source>
        <strain evidence="9">JCM 16950</strain>
    </source>
</reference>
<dbReference type="Pfam" id="PF08543">
    <property type="entry name" value="Phos_pyr_kin"/>
    <property type="match status" value="1"/>
</dbReference>
<feature type="binding site" evidence="6">
    <location>
        <position position="219"/>
    </location>
    <ligand>
        <name>substrate</name>
    </ligand>
</feature>
<comment type="caution">
    <text evidence="6">Lacks conserved residue(s) required for the propagation of feature annotation.</text>
</comment>
<evidence type="ECO:0000256" key="6">
    <source>
        <dbReference type="HAMAP-Rule" id="MF_01639"/>
    </source>
</evidence>
<feature type="binding site" evidence="6">
    <location>
        <position position="110"/>
    </location>
    <ligand>
        <name>ATP</name>
        <dbReference type="ChEBI" id="CHEBI:30616"/>
    </ligand>
</feature>
<dbReference type="PANTHER" id="PTHR10534">
    <property type="entry name" value="PYRIDOXAL KINASE"/>
    <property type="match status" value="1"/>
</dbReference>
<keyword evidence="5 6" id="KW-0460">Magnesium</keyword>
<dbReference type="RefSeq" id="WP_344784121.1">
    <property type="nucleotide sequence ID" value="NZ_BAABAF010000008.1"/>
</dbReference>
<feature type="domain" description="Pyridoxamine kinase/Phosphomethylpyrimidine kinase" evidence="7">
    <location>
        <begin position="89"/>
        <end position="255"/>
    </location>
</feature>
<dbReference type="NCBIfam" id="TIGR00687">
    <property type="entry name" value="pyridox_kin"/>
    <property type="match status" value="1"/>
</dbReference>
<dbReference type="InterPro" id="IPR029056">
    <property type="entry name" value="Ribokinase-like"/>
</dbReference>
<dbReference type="InterPro" id="IPR004625">
    <property type="entry name" value="PyrdxlKinase"/>
</dbReference>
<dbReference type="CDD" id="cd01173">
    <property type="entry name" value="pyridoxal_pyridoxamine_kinase"/>
    <property type="match status" value="1"/>
</dbReference>
<dbReference type="InterPro" id="IPR013749">
    <property type="entry name" value="PM/HMP-P_kinase-1"/>
</dbReference>
<comment type="similarity">
    <text evidence="6">Belongs to the pyridoxine kinase family. PdxY subfamily.</text>
</comment>
<dbReference type="EMBL" id="BAABAF010000008">
    <property type="protein sequence ID" value="GAA3771996.1"/>
    <property type="molecule type" value="Genomic_DNA"/>
</dbReference>
<comment type="pathway">
    <text evidence="6">Cofactor metabolism; pyridoxal 5'-phosphate salvage; pyridoxal 5'-phosphate from pyridoxal: step 1/1.</text>
</comment>
<keyword evidence="1 6" id="KW-0808">Transferase</keyword>
<sequence>MQILSIQSAVAYGHVGNSAAVFPLQRIGVDVLPVYTVNFSNHTGYGAWRGPMISPDDVRDVITGIAERGVLGQIDAVLSGYQGDTGIADVILEAVAQVKAANPAAVYACDPVMGNAESGCFVAPAIPDLLREKVVPAADIITPNQFELGYLTGTEPDTLESTLAAADAVRALGPRTVLVTSVERPDRPADTIEMLAVDDAGAWIVRTPLLPLKANGSGDVTAALFTAHYVQGRDAAAALARTVSSVFDLLERTHASGQRELQLVAAQESYAHPRMQFEVAQVR</sequence>
<proteinExistence type="inferred from homology"/>
<gene>
    <name evidence="6 8" type="primary">pdxY</name>
    <name evidence="8" type="ORF">GCM10022240_25120</name>
</gene>
<evidence type="ECO:0000259" key="7">
    <source>
        <dbReference type="Pfam" id="PF08543"/>
    </source>
</evidence>
<keyword evidence="2 6" id="KW-0547">Nucleotide-binding</keyword>
<dbReference type="GO" id="GO:0016301">
    <property type="term" value="F:kinase activity"/>
    <property type="evidence" value="ECO:0007669"/>
    <property type="project" value="UniProtKB-KW"/>
</dbReference>
<evidence type="ECO:0000256" key="4">
    <source>
        <dbReference type="ARBA" id="ARBA00022840"/>
    </source>
</evidence>
<feature type="binding site" evidence="6">
    <location>
        <position position="8"/>
    </location>
    <ligand>
        <name>substrate</name>
    </ligand>
</feature>
<dbReference type="PANTHER" id="PTHR10534:SF2">
    <property type="entry name" value="PYRIDOXAL KINASE"/>
    <property type="match status" value="1"/>
</dbReference>